<protein>
    <submittedName>
        <fullName evidence="1">Uncharacterized protein</fullName>
    </submittedName>
</protein>
<name>A0A367G5Q8_9FIRM</name>
<evidence type="ECO:0000313" key="1">
    <source>
        <dbReference type="EMBL" id="RCH45209.1"/>
    </source>
</evidence>
<sequence length="63" mass="6506">MREGEALGVAKAVSPSRALPLLATPLFGVVVGVNVLTGCGIRGCRGGETVPICWVVDNNKKDL</sequence>
<organism evidence="1 2">
    <name type="scientific">Blautia obeum</name>
    <dbReference type="NCBI Taxonomy" id="40520"/>
    <lineage>
        <taxon>Bacteria</taxon>
        <taxon>Bacillati</taxon>
        <taxon>Bacillota</taxon>
        <taxon>Clostridia</taxon>
        <taxon>Lachnospirales</taxon>
        <taxon>Lachnospiraceae</taxon>
        <taxon>Blautia</taxon>
    </lineage>
</organism>
<proteinExistence type="predicted"/>
<dbReference type="AlphaFoldDB" id="A0A367G5Q8"/>
<dbReference type="EMBL" id="PSQG01000005">
    <property type="protein sequence ID" value="RCH45209.1"/>
    <property type="molecule type" value="Genomic_DNA"/>
</dbReference>
<evidence type="ECO:0000313" key="2">
    <source>
        <dbReference type="Proteomes" id="UP000253208"/>
    </source>
</evidence>
<gene>
    <name evidence="1" type="ORF">C4886_04690</name>
</gene>
<accession>A0A367G5Q8</accession>
<dbReference type="Proteomes" id="UP000253208">
    <property type="component" value="Unassembled WGS sequence"/>
</dbReference>
<reference evidence="1 2" key="1">
    <citation type="submission" date="2018-02" db="EMBL/GenBank/DDBJ databases">
        <title>Complete genome sequencing of Faecalibacterium prausnitzii strains isolated from the human gut.</title>
        <authorList>
            <person name="Fitzgerald B.C."/>
            <person name="Shkoporov A.N."/>
            <person name="Ross P.R."/>
            <person name="Hill C."/>
        </authorList>
    </citation>
    <scope>NUCLEOTIDE SEQUENCE [LARGE SCALE GENOMIC DNA]</scope>
    <source>
        <strain evidence="1 2">APC942/31-1</strain>
    </source>
</reference>
<comment type="caution">
    <text evidence="1">The sequence shown here is derived from an EMBL/GenBank/DDBJ whole genome shotgun (WGS) entry which is preliminary data.</text>
</comment>